<evidence type="ECO:0000256" key="1">
    <source>
        <dbReference type="SAM" id="SignalP"/>
    </source>
</evidence>
<dbReference type="EMBL" id="HACG01047395">
    <property type="protein sequence ID" value="CEK94260.1"/>
    <property type="molecule type" value="Transcribed_RNA"/>
</dbReference>
<name>A0A0B7BPZ9_9EUPU</name>
<feature type="signal peptide" evidence="1">
    <location>
        <begin position="1"/>
        <end position="27"/>
    </location>
</feature>
<proteinExistence type="predicted"/>
<keyword evidence="1" id="KW-0732">Signal</keyword>
<accession>A0A0B7BPZ9</accession>
<protein>
    <submittedName>
        <fullName evidence="2">Uncharacterized protein</fullName>
    </submittedName>
</protein>
<sequence length="143" mass="16002">MKMQFFRSLHLLPCLCMMYLYLGLAAGETIDEVIASSSTAVTDIDLLSDIAGSELLVDLDMILTMEQYSLLYGNTNTANNAKSSPRKKRKALQSLTGRWSKKEIPYNIQTATFTLENLPKFTKQLMNGKATLAFVSERLLVLI</sequence>
<dbReference type="AlphaFoldDB" id="A0A0B7BPZ9"/>
<reference evidence="2" key="1">
    <citation type="submission" date="2014-12" db="EMBL/GenBank/DDBJ databases">
        <title>Insight into the proteome of Arion vulgaris.</title>
        <authorList>
            <person name="Aradska J."/>
            <person name="Bulat T."/>
            <person name="Smidak R."/>
            <person name="Sarate P."/>
            <person name="Gangsoo J."/>
            <person name="Sialana F."/>
            <person name="Bilban M."/>
            <person name="Lubec G."/>
        </authorList>
    </citation>
    <scope>NUCLEOTIDE SEQUENCE</scope>
    <source>
        <tissue evidence="2">Skin</tissue>
    </source>
</reference>
<gene>
    <name evidence="2" type="primary">ORF199917</name>
</gene>
<evidence type="ECO:0000313" key="2">
    <source>
        <dbReference type="EMBL" id="CEK94260.1"/>
    </source>
</evidence>
<organism evidence="2">
    <name type="scientific">Arion vulgaris</name>
    <dbReference type="NCBI Taxonomy" id="1028688"/>
    <lineage>
        <taxon>Eukaryota</taxon>
        <taxon>Metazoa</taxon>
        <taxon>Spiralia</taxon>
        <taxon>Lophotrochozoa</taxon>
        <taxon>Mollusca</taxon>
        <taxon>Gastropoda</taxon>
        <taxon>Heterobranchia</taxon>
        <taxon>Euthyneura</taxon>
        <taxon>Panpulmonata</taxon>
        <taxon>Eupulmonata</taxon>
        <taxon>Stylommatophora</taxon>
        <taxon>Helicina</taxon>
        <taxon>Arionoidea</taxon>
        <taxon>Arionidae</taxon>
        <taxon>Arion</taxon>
    </lineage>
</organism>
<feature type="chain" id="PRO_5002128304" evidence="1">
    <location>
        <begin position="28"/>
        <end position="143"/>
    </location>
</feature>